<dbReference type="PANTHER" id="PTHR36838:SF1">
    <property type="entry name" value="SLR1864 PROTEIN"/>
    <property type="match status" value="1"/>
</dbReference>
<keyword evidence="6 8" id="KW-1133">Transmembrane helix</keyword>
<evidence type="ECO:0000256" key="8">
    <source>
        <dbReference type="SAM" id="Phobius"/>
    </source>
</evidence>
<dbReference type="Gene3D" id="1.20.1530.20">
    <property type="match status" value="1"/>
</dbReference>
<comment type="subcellular location">
    <subcellularLocation>
        <location evidence="1">Cell membrane</location>
        <topology evidence="1">Multi-pass membrane protein</topology>
    </subcellularLocation>
</comment>
<keyword evidence="5 8" id="KW-0812">Transmembrane</keyword>
<dbReference type="PANTHER" id="PTHR36838">
    <property type="entry name" value="AUXIN EFFLUX CARRIER FAMILY PROTEIN"/>
    <property type="match status" value="1"/>
</dbReference>
<gene>
    <name evidence="9" type="ORF">DM558_01565</name>
</gene>
<keyword evidence="3" id="KW-0813">Transport</keyword>
<dbReference type="KEGG" id="emo:DM558_01565"/>
<feature type="transmembrane region" description="Helical" evidence="8">
    <location>
        <begin position="195"/>
        <end position="214"/>
    </location>
</feature>
<dbReference type="Proteomes" id="UP000273143">
    <property type="component" value="Chromosome"/>
</dbReference>
<feature type="transmembrane region" description="Helical" evidence="8">
    <location>
        <begin position="6"/>
        <end position="23"/>
    </location>
</feature>
<keyword evidence="7 8" id="KW-0472">Membrane</keyword>
<feature type="transmembrane region" description="Helical" evidence="8">
    <location>
        <begin position="126"/>
        <end position="146"/>
    </location>
</feature>
<evidence type="ECO:0000256" key="3">
    <source>
        <dbReference type="ARBA" id="ARBA00022448"/>
    </source>
</evidence>
<keyword evidence="4" id="KW-1003">Cell membrane</keyword>
<dbReference type="GO" id="GO:0055085">
    <property type="term" value="P:transmembrane transport"/>
    <property type="evidence" value="ECO:0007669"/>
    <property type="project" value="InterPro"/>
</dbReference>
<comment type="similarity">
    <text evidence="2">Belongs to the auxin efflux carrier (TC 2.A.69) family.</text>
</comment>
<evidence type="ECO:0000256" key="2">
    <source>
        <dbReference type="ARBA" id="ARBA00010145"/>
    </source>
</evidence>
<name>A0A3Q9JJF0_9GAMM</name>
<evidence type="ECO:0000313" key="10">
    <source>
        <dbReference type="Proteomes" id="UP000273143"/>
    </source>
</evidence>
<evidence type="ECO:0000313" key="9">
    <source>
        <dbReference type="EMBL" id="AZS49543.1"/>
    </source>
</evidence>
<evidence type="ECO:0000256" key="6">
    <source>
        <dbReference type="ARBA" id="ARBA00022989"/>
    </source>
</evidence>
<protein>
    <submittedName>
        <fullName evidence="9">AEC family transporter</fullName>
    </submittedName>
</protein>
<evidence type="ECO:0000256" key="5">
    <source>
        <dbReference type="ARBA" id="ARBA00022692"/>
    </source>
</evidence>
<reference evidence="10" key="1">
    <citation type="submission" date="2018-06" db="EMBL/GenBank/DDBJ databases">
        <title>Complete genome of Pseudomonas insecticola strain QZS01.</title>
        <authorList>
            <person name="Wang J."/>
            <person name="Su Q."/>
        </authorList>
    </citation>
    <scope>NUCLEOTIDE SEQUENCE [LARGE SCALE GENOMIC DNA]</scope>
    <source>
        <strain evidence="10">QZS01</strain>
    </source>
</reference>
<feature type="transmembrane region" description="Helical" evidence="8">
    <location>
        <begin position="289"/>
        <end position="308"/>
    </location>
</feature>
<feature type="transmembrane region" description="Helical" evidence="8">
    <location>
        <begin position="254"/>
        <end position="277"/>
    </location>
</feature>
<evidence type="ECO:0000256" key="1">
    <source>
        <dbReference type="ARBA" id="ARBA00004651"/>
    </source>
</evidence>
<dbReference type="InterPro" id="IPR004776">
    <property type="entry name" value="Mem_transp_PIN-like"/>
</dbReference>
<feature type="transmembrane region" description="Helical" evidence="8">
    <location>
        <begin position="226"/>
        <end position="248"/>
    </location>
</feature>
<evidence type="ECO:0000256" key="7">
    <source>
        <dbReference type="ARBA" id="ARBA00023136"/>
    </source>
</evidence>
<dbReference type="GO" id="GO:0005886">
    <property type="term" value="C:plasma membrane"/>
    <property type="evidence" value="ECO:0007669"/>
    <property type="project" value="UniProtKB-SubCell"/>
</dbReference>
<keyword evidence="10" id="KW-1185">Reference proteome</keyword>
<organism evidence="9 10">
    <name type="scientific">Entomomonas moraniae</name>
    <dbReference type="NCBI Taxonomy" id="2213226"/>
    <lineage>
        <taxon>Bacteria</taxon>
        <taxon>Pseudomonadati</taxon>
        <taxon>Pseudomonadota</taxon>
        <taxon>Gammaproteobacteria</taxon>
        <taxon>Pseudomonadales</taxon>
        <taxon>Pseudomonadaceae</taxon>
        <taxon>Entomomonas</taxon>
    </lineage>
</organism>
<evidence type="ECO:0000256" key="4">
    <source>
        <dbReference type="ARBA" id="ARBA00022475"/>
    </source>
</evidence>
<dbReference type="AlphaFoldDB" id="A0A3Q9JJF0"/>
<dbReference type="RefSeq" id="WP_127161743.1">
    <property type="nucleotide sequence ID" value="NZ_CP029822.1"/>
</dbReference>
<accession>A0A3Q9JJF0</accession>
<dbReference type="InterPro" id="IPR038770">
    <property type="entry name" value="Na+/solute_symporter_sf"/>
</dbReference>
<feature type="transmembrane region" description="Helical" evidence="8">
    <location>
        <begin position="98"/>
        <end position="120"/>
    </location>
</feature>
<sequence>MAFIVFNQMLVLFILMLTGYLCFKKQYITQTSMQSLASLVVNVFNPLLIVSGVIEKPKDSANHDLLIIFSIACAMYFFLIIITPLMNKILRVPNPQKGLYSLITVFSNVGFIGLPLVVSIYGKQAILYVAVFILMFNILFYTYGVFIIGKAKGYQQVSLFENLKRLINPGVLACIVAILLFIFKPPLPNFIKGSISVLGSTAIPLSMMLVGVALGQKQFKTLFTDLRLYVFALVRLVIIPIIFVAILVKFSVSPLILGVSMMMIAVPVGNMPTLLATEYGIDATVCSDGLIITTILSILTIPLVAAIFM</sequence>
<dbReference type="EMBL" id="CP029822">
    <property type="protein sequence ID" value="AZS49543.1"/>
    <property type="molecule type" value="Genomic_DNA"/>
</dbReference>
<feature type="transmembrane region" description="Helical" evidence="8">
    <location>
        <begin position="35"/>
        <end position="54"/>
    </location>
</feature>
<dbReference type="Pfam" id="PF03547">
    <property type="entry name" value="Mem_trans"/>
    <property type="match status" value="1"/>
</dbReference>
<proteinExistence type="inferred from homology"/>
<feature type="transmembrane region" description="Helical" evidence="8">
    <location>
        <begin position="166"/>
        <end position="183"/>
    </location>
</feature>
<feature type="transmembrane region" description="Helical" evidence="8">
    <location>
        <begin position="66"/>
        <end position="86"/>
    </location>
</feature>